<feature type="compositionally biased region" description="Low complexity" evidence="1">
    <location>
        <begin position="205"/>
        <end position="221"/>
    </location>
</feature>
<feature type="compositionally biased region" description="Low complexity" evidence="1">
    <location>
        <begin position="229"/>
        <end position="239"/>
    </location>
</feature>
<comment type="caution">
    <text evidence="2">The sequence shown here is derived from an EMBL/GenBank/DDBJ whole genome shotgun (WGS) entry which is preliminary data.</text>
</comment>
<feature type="compositionally biased region" description="Low complexity" evidence="1">
    <location>
        <begin position="400"/>
        <end position="414"/>
    </location>
</feature>
<accession>A0A317WZ28</accession>
<gene>
    <name evidence="2" type="ORF">BO94DRAFT_545472</name>
</gene>
<feature type="region of interest" description="Disordered" evidence="1">
    <location>
        <begin position="1"/>
        <end position="30"/>
    </location>
</feature>
<dbReference type="Proteomes" id="UP000246702">
    <property type="component" value="Unassembled WGS sequence"/>
</dbReference>
<feature type="region of interest" description="Disordered" evidence="1">
    <location>
        <begin position="289"/>
        <end position="351"/>
    </location>
</feature>
<feature type="region of interest" description="Disordered" evidence="1">
    <location>
        <begin position="165"/>
        <end position="249"/>
    </location>
</feature>
<dbReference type="AlphaFoldDB" id="A0A317WZ28"/>
<feature type="compositionally biased region" description="Polar residues" evidence="1">
    <location>
        <begin position="1"/>
        <end position="10"/>
    </location>
</feature>
<evidence type="ECO:0000313" key="2">
    <source>
        <dbReference type="EMBL" id="PWY89480.1"/>
    </source>
</evidence>
<feature type="region of interest" description="Disordered" evidence="1">
    <location>
        <begin position="400"/>
        <end position="426"/>
    </location>
</feature>
<reference evidence="2 3" key="1">
    <citation type="submission" date="2016-12" db="EMBL/GenBank/DDBJ databases">
        <title>The genomes of Aspergillus section Nigri reveals drivers in fungal speciation.</title>
        <authorList>
            <consortium name="DOE Joint Genome Institute"/>
            <person name="Vesth T.C."/>
            <person name="Nybo J."/>
            <person name="Theobald S."/>
            <person name="Brandl J."/>
            <person name="Frisvad J.C."/>
            <person name="Nielsen K.F."/>
            <person name="Lyhne E.K."/>
            <person name="Kogle M.E."/>
            <person name="Kuo A."/>
            <person name="Riley R."/>
            <person name="Clum A."/>
            <person name="Nolan M."/>
            <person name="Lipzen A."/>
            <person name="Salamov A."/>
            <person name="Henrissat B."/>
            <person name="Wiebenga A."/>
            <person name="De Vries R.P."/>
            <person name="Grigoriev I.V."/>
            <person name="Mortensen U.H."/>
            <person name="Andersen M.R."/>
            <person name="Baker S.E."/>
        </authorList>
    </citation>
    <scope>NUCLEOTIDE SEQUENCE [LARGE SCALE GENOMIC DNA]</scope>
    <source>
        <strain evidence="2 3">CBS 115572</strain>
    </source>
</reference>
<protein>
    <submittedName>
        <fullName evidence="2">Uncharacterized protein</fullName>
    </submittedName>
</protein>
<feature type="compositionally biased region" description="Low complexity" evidence="1">
    <location>
        <begin position="11"/>
        <end position="30"/>
    </location>
</feature>
<keyword evidence="3" id="KW-1185">Reference proteome</keyword>
<dbReference type="RefSeq" id="XP_025468391.1">
    <property type="nucleotide sequence ID" value="XM_025613240.1"/>
</dbReference>
<feature type="compositionally biased region" description="Acidic residues" evidence="1">
    <location>
        <begin position="125"/>
        <end position="148"/>
    </location>
</feature>
<dbReference type="OrthoDB" id="3641178at2759"/>
<dbReference type="EMBL" id="MSFK01000011">
    <property type="protein sequence ID" value="PWY89480.1"/>
    <property type="molecule type" value="Genomic_DNA"/>
</dbReference>
<feature type="compositionally biased region" description="Acidic residues" evidence="1">
    <location>
        <begin position="171"/>
        <end position="193"/>
    </location>
</feature>
<proteinExistence type="predicted"/>
<sequence>MPHTTNPTIKSNPNPTFTPTSTSTTSTPNSKLQNWPLTLRDIKHLYTSHHYRQCIALAEDLLPLTEEPIHKTYLTFYTAISYEGMGLAAHNYSKNKLPLLQAAVEWFVVCGGWVGDASVPSTASVEEEGGAVESDTDSEYGYEDEDKGSDDTLERSIAQLIQGIDLLGGDPFEDDPFIDREDADPNQNEDEEKYEWLLTQDSDAESSSHSDSFQDSPSLGDSDTDSDTDTPNNSFTTTNGPNELFHLPHEQGLIPSPLKVRKASGESFEAKILRLSGLNLDSELNLDQQPFPQYKKHPTEGSSGFVPPLPVRVIPTSTTNPYSDSGISSSGSLHQKHNHHHPQTQPNTTDPKQKEALNFLHAQIKSSITTLHTHINEITALQEARRMSRGLRRSGSFWSFSPVKSSSSPPSSSSMQDIGESIAGGSGRALSLMKETKVQRIERLRGEGWRTAGIRSPRLGWKGEEYYRGFCEGVLDELYLGLRSSG</sequence>
<feature type="compositionally biased region" description="Low complexity" evidence="1">
    <location>
        <begin position="323"/>
        <end position="332"/>
    </location>
</feature>
<organism evidence="2 3">
    <name type="scientific">Aspergillus sclerotioniger CBS 115572</name>
    <dbReference type="NCBI Taxonomy" id="1450535"/>
    <lineage>
        <taxon>Eukaryota</taxon>
        <taxon>Fungi</taxon>
        <taxon>Dikarya</taxon>
        <taxon>Ascomycota</taxon>
        <taxon>Pezizomycotina</taxon>
        <taxon>Eurotiomycetes</taxon>
        <taxon>Eurotiomycetidae</taxon>
        <taxon>Eurotiales</taxon>
        <taxon>Aspergillaceae</taxon>
        <taxon>Aspergillus</taxon>
        <taxon>Aspergillus subgen. Circumdati</taxon>
    </lineage>
</organism>
<feature type="region of interest" description="Disordered" evidence="1">
    <location>
        <begin position="121"/>
        <end position="151"/>
    </location>
</feature>
<evidence type="ECO:0000256" key="1">
    <source>
        <dbReference type="SAM" id="MobiDB-lite"/>
    </source>
</evidence>
<name>A0A317WZ28_9EURO</name>
<evidence type="ECO:0000313" key="3">
    <source>
        <dbReference type="Proteomes" id="UP000246702"/>
    </source>
</evidence>
<dbReference type="GeneID" id="37115383"/>